<dbReference type="RefSeq" id="WP_256418217.1">
    <property type="nucleotide sequence ID" value="NZ_JANHDL010000005.1"/>
</dbReference>
<dbReference type="Proteomes" id="UP001597185">
    <property type="component" value="Unassembled WGS sequence"/>
</dbReference>
<keyword evidence="2" id="KW-1185">Reference proteome</keyword>
<reference evidence="1 2" key="1">
    <citation type="journal article" date="2019" name="Int. J. Syst. Evol. Microbiol.">
        <title>The Global Catalogue of Microorganisms (GCM) 10K type strain sequencing project: providing services to taxonomists for standard genome sequencing and annotation.</title>
        <authorList>
            <consortium name="The Broad Institute Genomics Platform"/>
            <consortium name="The Broad Institute Genome Sequencing Center for Infectious Disease"/>
            <person name="Wu L."/>
            <person name="Ma J."/>
        </authorList>
    </citation>
    <scope>NUCLEOTIDE SEQUENCE [LARGE SCALE GENOMIC DNA]</scope>
    <source>
        <strain evidence="1 2">CGMCC 1.12689</strain>
    </source>
</reference>
<evidence type="ECO:0000313" key="1">
    <source>
        <dbReference type="EMBL" id="MFD1569802.1"/>
    </source>
</evidence>
<dbReference type="PROSITE" id="PS51257">
    <property type="entry name" value="PROKAR_LIPOPROTEIN"/>
    <property type="match status" value="1"/>
</dbReference>
<evidence type="ECO:0000313" key="2">
    <source>
        <dbReference type="Proteomes" id="UP001597185"/>
    </source>
</evidence>
<organism evidence="1 2">
    <name type="scientific">Halorubrum laminariae</name>
    <dbReference type="NCBI Taxonomy" id="1433523"/>
    <lineage>
        <taxon>Archaea</taxon>
        <taxon>Methanobacteriati</taxon>
        <taxon>Methanobacteriota</taxon>
        <taxon>Stenosarchaea group</taxon>
        <taxon>Halobacteria</taxon>
        <taxon>Halobacteriales</taxon>
        <taxon>Haloferacaceae</taxon>
        <taxon>Halorubrum</taxon>
    </lineage>
</organism>
<dbReference type="AlphaFoldDB" id="A0ABD6BXB7"/>
<name>A0ABD6BXB7_9EURY</name>
<sequence length="198" mass="20779">MDRTRRDLLGRGALAAIGTVGLAGCLDFAAGDGPQGPEGTPETLTCEDDAFDRLDPPIDGPVEGTLVDTPSTRLELSSEGSAETYGQSVRVVLRNTGDAATTTLGEHAYAIQRETASGWLDVRGSTTGETAELPQAEEAFETTGAYSWEIRLDESAIASAVPDLDLEVCPPLGPGTHRFVYWGAVDAPPLGVEFDLIG</sequence>
<protein>
    <submittedName>
        <fullName evidence="1">Uncharacterized protein</fullName>
    </submittedName>
</protein>
<gene>
    <name evidence="1" type="ORF">ACFR9T_04250</name>
</gene>
<comment type="caution">
    <text evidence="1">The sequence shown here is derived from an EMBL/GenBank/DDBJ whole genome shotgun (WGS) entry which is preliminary data.</text>
</comment>
<accession>A0ABD6BXB7</accession>
<dbReference type="EMBL" id="JBHUDB010000001">
    <property type="protein sequence ID" value="MFD1569802.1"/>
    <property type="molecule type" value="Genomic_DNA"/>
</dbReference>
<proteinExistence type="predicted"/>